<keyword evidence="1" id="KW-0812">Transmembrane</keyword>
<evidence type="ECO:0000313" key="2">
    <source>
        <dbReference type="EMBL" id="QPJ99032.1"/>
    </source>
</evidence>
<protein>
    <submittedName>
        <fullName evidence="2">Uncharacterized protein</fullName>
    </submittedName>
</protein>
<feature type="transmembrane region" description="Helical" evidence="1">
    <location>
        <begin position="92"/>
        <end position="118"/>
    </location>
</feature>
<evidence type="ECO:0000256" key="1">
    <source>
        <dbReference type="SAM" id="Phobius"/>
    </source>
</evidence>
<accession>A0A7T0GYY1</accession>
<feature type="transmembrane region" description="Helical" evidence="1">
    <location>
        <begin position="7"/>
        <end position="26"/>
    </location>
</feature>
<sequence>MPKLKRIPLLTILVVFLVLQSAVMYYCERADLIPYFSLEFVVFLFSIYFLSQSFLKRFVWGLYFSVLGVQTASIFSTGQFLVPLALSNAAEFAALGIASFIKTAAVFIAYVILSFLLYPGRSVSVKKINQLAIFSIGVVLLFFTRGPFHEFFVTGKLYYMQVTGDAANLLI</sequence>
<organism evidence="2">
    <name type="scientific">Enterobacter mori</name>
    <dbReference type="NCBI Taxonomy" id="539813"/>
    <lineage>
        <taxon>Bacteria</taxon>
        <taxon>Pseudomonadati</taxon>
        <taxon>Pseudomonadota</taxon>
        <taxon>Gammaproteobacteria</taxon>
        <taxon>Enterobacterales</taxon>
        <taxon>Enterobacteriaceae</taxon>
        <taxon>Enterobacter</taxon>
    </lineage>
</organism>
<proteinExistence type="predicted"/>
<gene>
    <name evidence="2" type="ORF">IDM36_14000</name>
</gene>
<name>A0A7T0GYY1_9ENTR</name>
<keyword evidence="1" id="KW-1133">Transmembrane helix</keyword>
<keyword evidence="1" id="KW-0472">Membrane</keyword>
<dbReference type="AlphaFoldDB" id="A0A7T0GYY1"/>
<dbReference type="EMBL" id="CP061801">
    <property type="protein sequence ID" value="QPJ99032.1"/>
    <property type="molecule type" value="Genomic_DNA"/>
</dbReference>
<feature type="transmembrane region" description="Helical" evidence="1">
    <location>
        <begin position="32"/>
        <end position="50"/>
    </location>
</feature>
<reference evidence="2" key="1">
    <citation type="submission" date="2020-09" db="EMBL/GenBank/DDBJ databases">
        <title>First Report of a novel Colistin-Resistant species of Enterobacter cloacae complex Producing MCR-5 isolated from hospital sewage water.</title>
        <authorList>
            <person name="Zhou K."/>
        </authorList>
    </citation>
    <scope>NUCLEOTIDE SEQUENCE [LARGE SCALE GENOMIC DNA]</scope>
    <source>
        <strain evidence="2">HSW1412</strain>
    </source>
</reference>
<feature type="transmembrane region" description="Helical" evidence="1">
    <location>
        <begin position="62"/>
        <end position="86"/>
    </location>
</feature>
<feature type="transmembrane region" description="Helical" evidence="1">
    <location>
        <begin position="130"/>
        <end position="148"/>
    </location>
</feature>